<proteinExistence type="predicted"/>
<sequence length="160" mass="16965">MKRGGSLDNSTYAIMGIVILNIIAYVSVKDWKATGILILAGLASTAVENKGLVLFIGMLVAALSRSVYLEGMTADAKTPTPPKSEPVGPVAKKKGDATTLSGSSLEGLSQQAELLGGRQKELFAMAKDLGPMMKQAESMMNRLPKGFLAEAMKNFNKSKE</sequence>
<organism evidence="3">
    <name type="scientific">viral metagenome</name>
    <dbReference type="NCBI Taxonomy" id="1070528"/>
    <lineage>
        <taxon>unclassified sequences</taxon>
        <taxon>metagenomes</taxon>
        <taxon>organismal metagenomes</taxon>
    </lineage>
</organism>
<keyword evidence="2" id="KW-1133">Transmembrane helix</keyword>
<name>A0A6C0HXL1_9ZZZZ</name>
<evidence type="ECO:0000256" key="1">
    <source>
        <dbReference type="SAM" id="MobiDB-lite"/>
    </source>
</evidence>
<evidence type="ECO:0000313" key="3">
    <source>
        <dbReference type="EMBL" id="QHT85518.1"/>
    </source>
</evidence>
<protein>
    <submittedName>
        <fullName evidence="3">Uncharacterized protein</fullName>
    </submittedName>
</protein>
<keyword evidence="2" id="KW-0472">Membrane</keyword>
<dbReference type="AlphaFoldDB" id="A0A6C0HXL1"/>
<keyword evidence="2" id="KW-0812">Transmembrane</keyword>
<reference evidence="3" key="1">
    <citation type="journal article" date="2020" name="Nature">
        <title>Giant virus diversity and host interactions through global metagenomics.</title>
        <authorList>
            <person name="Schulz F."/>
            <person name="Roux S."/>
            <person name="Paez-Espino D."/>
            <person name="Jungbluth S."/>
            <person name="Walsh D.A."/>
            <person name="Denef V.J."/>
            <person name="McMahon K.D."/>
            <person name="Konstantinidis K.T."/>
            <person name="Eloe-Fadrosh E.A."/>
            <person name="Kyrpides N.C."/>
            <person name="Woyke T."/>
        </authorList>
    </citation>
    <scope>NUCLEOTIDE SEQUENCE</scope>
    <source>
        <strain evidence="3">GVMAG-M-3300023184-17</strain>
    </source>
</reference>
<accession>A0A6C0HXL1</accession>
<feature type="transmembrane region" description="Helical" evidence="2">
    <location>
        <begin position="12"/>
        <end position="28"/>
    </location>
</feature>
<feature type="region of interest" description="Disordered" evidence="1">
    <location>
        <begin position="74"/>
        <end position="104"/>
    </location>
</feature>
<evidence type="ECO:0000256" key="2">
    <source>
        <dbReference type="SAM" id="Phobius"/>
    </source>
</evidence>
<dbReference type="EMBL" id="MN740042">
    <property type="protein sequence ID" value="QHT85518.1"/>
    <property type="molecule type" value="Genomic_DNA"/>
</dbReference>
<feature type="transmembrane region" description="Helical" evidence="2">
    <location>
        <begin position="34"/>
        <end position="63"/>
    </location>
</feature>